<proteinExistence type="predicted"/>
<protein>
    <recommendedName>
        <fullName evidence="7">Ima1 N-terminal domain-containing protein</fullName>
    </recommendedName>
</protein>
<evidence type="ECO:0000259" key="7">
    <source>
        <dbReference type="Pfam" id="PF09779"/>
    </source>
</evidence>
<dbReference type="AlphaFoldDB" id="A0AAD9SFG4"/>
<evidence type="ECO:0000256" key="2">
    <source>
        <dbReference type="ARBA" id="ARBA00022692"/>
    </source>
</evidence>
<sequence length="716" mass="80335">MSHLGHLDEATPSCRISNASLEFLPANKDWKIQNNPAGRSARQPHPSARVPPALAQCDGPVLTMAPQTRKLNKPLTCFYCNRKSSTRYDGSMSRFECHNCNATNHLDAKGDITDVPASKSSSVAEPAQFAIRRDLSPTSSRVFCDKCLQNQHLFISSLAQYFPEDPDDPEYAIREKGYYKFYKGLMTRYPQCCAQCEPKVREQLDKAAYTAKTDHLRRMLDRTAKIRVITTKSPLYYCHSVGKWLWFASLVFQLLWHVCLVSQGLAAQSNRTNDRSWLMLSARVVALFAGYLPPTNQLLKWSFWTSAVSIWWNPKWVDTFKSNTKHLVGFDNYYRYQALIFALKLAATLLVSQLSDLHGPRMAARATAHASMAVSMLYLYGTARKSIRVDHTPLWTSKANSIGATPATPAPLPPVAQTESRQNEEKSMATILDEILHEPTQNTQPQSESLMSQFSRTEELDRVPSISYKSSYDPASRPLTPNPFANLPSQRPQSSGVGLSSLSLSDTPRAWNQESVDYSPNMDWSPTQSKYRAFNTYKPGQSESRKFGETPTHEKAGAFWARVPPAPKTPAQRFLSQPNTTLLRRSPRLSQNTIAFQGTNESTFGQPQADARPATIFAEPTFRPAPPRDERDDLLEKFSQSFKLESENILENTASEQRQGRGNVPSPAKPQPQPSSLSALKQGFLLLVCSVFIAVLAGRAYKDFGYLWKLISIQGR</sequence>
<dbReference type="GO" id="GO:0034506">
    <property type="term" value="C:chromosome, centromeric core domain"/>
    <property type="evidence" value="ECO:0007669"/>
    <property type="project" value="TreeGrafter"/>
</dbReference>
<reference evidence="8" key="1">
    <citation type="submission" date="2023-06" db="EMBL/GenBank/DDBJ databases">
        <authorList>
            <person name="Noh H."/>
        </authorList>
    </citation>
    <scope>NUCLEOTIDE SEQUENCE</scope>
    <source>
        <strain evidence="8">DUCC20226</strain>
    </source>
</reference>
<keyword evidence="9" id="KW-1185">Reference proteome</keyword>
<gene>
    <name evidence="8" type="ORF">N8I77_005706</name>
</gene>
<dbReference type="GO" id="GO:0034992">
    <property type="term" value="C:microtubule organizing center attachment site"/>
    <property type="evidence" value="ECO:0007669"/>
    <property type="project" value="TreeGrafter"/>
</dbReference>
<dbReference type="Pfam" id="PF09779">
    <property type="entry name" value="Ima1_N"/>
    <property type="match status" value="1"/>
</dbReference>
<comment type="caution">
    <text evidence="8">The sequence shown here is derived from an EMBL/GenBank/DDBJ whole genome shotgun (WGS) entry which is preliminary data.</text>
</comment>
<dbReference type="GO" id="GO:0071765">
    <property type="term" value="P:nuclear inner membrane organization"/>
    <property type="evidence" value="ECO:0007669"/>
    <property type="project" value="InterPro"/>
</dbReference>
<organism evidence="8 9">
    <name type="scientific">Phomopsis amygdali</name>
    <name type="common">Fusicoccum amygdali</name>
    <dbReference type="NCBI Taxonomy" id="1214568"/>
    <lineage>
        <taxon>Eukaryota</taxon>
        <taxon>Fungi</taxon>
        <taxon>Dikarya</taxon>
        <taxon>Ascomycota</taxon>
        <taxon>Pezizomycotina</taxon>
        <taxon>Sordariomycetes</taxon>
        <taxon>Sordariomycetidae</taxon>
        <taxon>Diaporthales</taxon>
        <taxon>Diaporthaceae</taxon>
        <taxon>Diaporthe</taxon>
    </lineage>
</organism>
<evidence type="ECO:0000256" key="3">
    <source>
        <dbReference type="ARBA" id="ARBA00022989"/>
    </source>
</evidence>
<dbReference type="Proteomes" id="UP001265746">
    <property type="component" value="Unassembled WGS sequence"/>
</dbReference>
<dbReference type="GO" id="GO:0044732">
    <property type="term" value="C:mitotic spindle pole body"/>
    <property type="evidence" value="ECO:0007669"/>
    <property type="project" value="TreeGrafter"/>
</dbReference>
<evidence type="ECO:0000256" key="5">
    <source>
        <dbReference type="ARBA" id="ARBA00023242"/>
    </source>
</evidence>
<keyword evidence="2" id="KW-0812">Transmembrane</keyword>
<dbReference type="InterPro" id="IPR042321">
    <property type="entry name" value="Ima1"/>
</dbReference>
<evidence type="ECO:0000256" key="4">
    <source>
        <dbReference type="ARBA" id="ARBA00023136"/>
    </source>
</evidence>
<evidence type="ECO:0000256" key="6">
    <source>
        <dbReference type="SAM" id="MobiDB-lite"/>
    </source>
</evidence>
<dbReference type="PANTHER" id="PTHR28538">
    <property type="entry name" value="INTEGRAL INNER NUCLEAR MEMBRANE PROTEIN IMA1"/>
    <property type="match status" value="1"/>
</dbReference>
<keyword evidence="4" id="KW-0472">Membrane</keyword>
<feature type="region of interest" description="Disordered" evidence="6">
    <location>
        <begin position="400"/>
        <end position="505"/>
    </location>
</feature>
<dbReference type="PANTHER" id="PTHR28538:SF1">
    <property type="entry name" value="INTEGRAL INNER NUCLEAR MEMBRANE PROTEIN IMA1"/>
    <property type="match status" value="1"/>
</dbReference>
<feature type="domain" description="Ima1 N-terminal" evidence="7">
    <location>
        <begin position="75"/>
        <end position="200"/>
    </location>
</feature>
<feature type="region of interest" description="Disordered" evidence="6">
    <location>
        <begin position="649"/>
        <end position="675"/>
    </location>
</feature>
<dbReference type="EMBL" id="JAUJFL010000003">
    <property type="protein sequence ID" value="KAK2606992.1"/>
    <property type="molecule type" value="Genomic_DNA"/>
</dbReference>
<dbReference type="InterPro" id="IPR018617">
    <property type="entry name" value="Ima1_N"/>
</dbReference>
<comment type="subcellular location">
    <subcellularLocation>
        <location evidence="1">Nucleus inner membrane</location>
        <topology evidence="1">Multi-pass membrane protein</topology>
    </subcellularLocation>
</comment>
<feature type="compositionally biased region" description="Low complexity" evidence="6">
    <location>
        <begin position="494"/>
        <end position="505"/>
    </location>
</feature>
<dbReference type="GO" id="GO:0005637">
    <property type="term" value="C:nuclear inner membrane"/>
    <property type="evidence" value="ECO:0007669"/>
    <property type="project" value="UniProtKB-SubCell"/>
</dbReference>
<evidence type="ECO:0000313" key="8">
    <source>
        <dbReference type="EMBL" id="KAK2606992.1"/>
    </source>
</evidence>
<evidence type="ECO:0000256" key="1">
    <source>
        <dbReference type="ARBA" id="ARBA00004473"/>
    </source>
</evidence>
<feature type="compositionally biased region" description="Polar residues" evidence="6">
    <location>
        <begin position="439"/>
        <end position="455"/>
    </location>
</feature>
<keyword evidence="3" id="KW-1133">Transmembrane helix</keyword>
<evidence type="ECO:0000313" key="9">
    <source>
        <dbReference type="Proteomes" id="UP001265746"/>
    </source>
</evidence>
<name>A0AAD9SFG4_PHOAM</name>
<keyword evidence="5" id="KW-0539">Nucleus</keyword>
<accession>A0AAD9SFG4</accession>